<reference evidence="2" key="1">
    <citation type="submission" date="2017-01" db="EMBL/GenBank/DDBJ databases">
        <authorList>
            <person name="Varghese N."/>
            <person name="Submissions S."/>
        </authorList>
    </citation>
    <scope>NUCLEOTIDE SEQUENCE [LARGE SCALE GENOMIC DNA]</scope>
    <source>
        <strain evidence="2">DSM 18017</strain>
    </source>
</reference>
<dbReference type="EMBL" id="FTOL01000005">
    <property type="protein sequence ID" value="SIT08893.1"/>
    <property type="molecule type" value="Genomic_DNA"/>
</dbReference>
<evidence type="ECO:0000313" key="1">
    <source>
        <dbReference type="EMBL" id="SIT08893.1"/>
    </source>
</evidence>
<dbReference type="AlphaFoldDB" id="A0A1N7PE33"/>
<name>A0A1N7PE33_9FLAO</name>
<organism evidence="1 2">
    <name type="scientific">Chryseobacterium ureilyticum</name>
    <dbReference type="NCBI Taxonomy" id="373668"/>
    <lineage>
        <taxon>Bacteria</taxon>
        <taxon>Pseudomonadati</taxon>
        <taxon>Bacteroidota</taxon>
        <taxon>Flavobacteriia</taxon>
        <taxon>Flavobacteriales</taxon>
        <taxon>Weeksellaceae</taxon>
        <taxon>Chryseobacterium group</taxon>
        <taxon>Chryseobacterium</taxon>
    </lineage>
</organism>
<protein>
    <submittedName>
        <fullName evidence="1">Uncharacterized protein</fullName>
    </submittedName>
</protein>
<dbReference type="Proteomes" id="UP000186744">
    <property type="component" value="Unassembled WGS sequence"/>
</dbReference>
<evidence type="ECO:0000313" key="2">
    <source>
        <dbReference type="Proteomes" id="UP000186744"/>
    </source>
</evidence>
<proteinExistence type="predicted"/>
<sequence length="29" mass="3692">MKVLNKWRTRIFYEFTQLAKEEQYHLAFT</sequence>
<accession>A0A1N7PE33</accession>
<keyword evidence="2" id="KW-1185">Reference proteome</keyword>
<gene>
    <name evidence="1" type="ORF">SAMN05421786_105100</name>
</gene>
<dbReference type="STRING" id="373668.SAMN05421786_105100"/>